<dbReference type="SUPFAM" id="SSF46955">
    <property type="entry name" value="Putative DNA-binding domain"/>
    <property type="match status" value="1"/>
</dbReference>
<dbReference type="Pfam" id="PF12728">
    <property type="entry name" value="HTH_17"/>
    <property type="match status" value="1"/>
</dbReference>
<evidence type="ECO:0000313" key="2">
    <source>
        <dbReference type="EMBL" id="OSI21664.1"/>
    </source>
</evidence>
<proteinExistence type="predicted"/>
<dbReference type="InterPro" id="IPR041657">
    <property type="entry name" value="HTH_17"/>
</dbReference>
<organism evidence="2 3">
    <name type="scientific">Neisseria dumasiana</name>
    <dbReference type="NCBI Taxonomy" id="1931275"/>
    <lineage>
        <taxon>Bacteria</taxon>
        <taxon>Pseudomonadati</taxon>
        <taxon>Pseudomonadota</taxon>
        <taxon>Betaproteobacteria</taxon>
        <taxon>Neisseriales</taxon>
        <taxon>Neisseriaceae</taxon>
        <taxon>Neisseria</taxon>
    </lineage>
</organism>
<evidence type="ECO:0000259" key="1">
    <source>
        <dbReference type="Pfam" id="PF12728"/>
    </source>
</evidence>
<comment type="caution">
    <text evidence="2">The sequence shown here is derived from an EMBL/GenBank/DDBJ whole genome shotgun (WGS) entry which is preliminary data.</text>
</comment>
<name>A0A1X3DI15_9NEIS</name>
<evidence type="ECO:0000313" key="3">
    <source>
        <dbReference type="Proteomes" id="UP000193303"/>
    </source>
</evidence>
<protein>
    <submittedName>
        <fullName evidence="2">XRE family transcriptional regulator</fullName>
    </submittedName>
</protein>
<dbReference type="AlphaFoldDB" id="A0A1X3DI15"/>
<dbReference type="GO" id="GO:0003677">
    <property type="term" value="F:DNA binding"/>
    <property type="evidence" value="ECO:0007669"/>
    <property type="project" value="InterPro"/>
</dbReference>
<dbReference type="RefSeq" id="WP_085359234.1">
    <property type="nucleotide sequence ID" value="NZ_MTAB01000011.1"/>
</dbReference>
<accession>A0A1X3DI15</accession>
<feature type="domain" description="Helix-turn-helix" evidence="1">
    <location>
        <begin position="4"/>
        <end position="51"/>
    </location>
</feature>
<gene>
    <name evidence="2" type="ORF">BV912_06330</name>
</gene>
<dbReference type="InterPro" id="IPR010093">
    <property type="entry name" value="SinI_DNA-bd"/>
</dbReference>
<dbReference type="OrthoDB" id="8603324at2"/>
<dbReference type="EMBL" id="MTAB01000011">
    <property type="protein sequence ID" value="OSI21664.1"/>
    <property type="molecule type" value="Genomic_DNA"/>
</dbReference>
<sequence length="109" mass="12295">MNTYDVDEAAEYCKCHPETIREHIREGRLVASKPGRKYCITQSALDAFLRGLENGELQASLKSRSEEKCRFTEDRTVFITLTSQRNAAAELDNLLAPKTGRKPKSCTTN</sequence>
<reference evidence="3" key="1">
    <citation type="submission" date="2017-01" db="EMBL/GenBank/DDBJ databases">
        <authorList>
            <person name="Mah S.A."/>
            <person name="Swanson W.J."/>
            <person name="Moy G.W."/>
            <person name="Vacquier V.D."/>
        </authorList>
    </citation>
    <scope>NUCLEOTIDE SEQUENCE [LARGE SCALE GENOMIC DNA]</scope>
    <source>
        <strain evidence="3">124861</strain>
    </source>
</reference>
<dbReference type="NCBIfam" id="TIGR01764">
    <property type="entry name" value="excise"/>
    <property type="match status" value="1"/>
</dbReference>
<dbReference type="InterPro" id="IPR009061">
    <property type="entry name" value="DNA-bd_dom_put_sf"/>
</dbReference>
<dbReference type="Proteomes" id="UP000193303">
    <property type="component" value="Unassembled WGS sequence"/>
</dbReference>